<protein>
    <submittedName>
        <fullName evidence="2">Uncharacterized protein</fullName>
    </submittedName>
</protein>
<dbReference type="AlphaFoldDB" id="A0A1H7QXF4"/>
<dbReference type="STRING" id="650850.SAMN04488129_11175"/>
<feature type="chain" id="PRO_5011697426" evidence="1">
    <location>
        <begin position="21"/>
        <end position="124"/>
    </location>
</feature>
<dbReference type="Proteomes" id="UP000198807">
    <property type="component" value="Unassembled WGS sequence"/>
</dbReference>
<keyword evidence="1" id="KW-0732">Signal</keyword>
<dbReference type="EMBL" id="FOBC01000011">
    <property type="protein sequence ID" value="SEL52325.1"/>
    <property type="molecule type" value="Genomic_DNA"/>
</dbReference>
<dbReference type="RefSeq" id="WP_089713369.1">
    <property type="nucleotide sequence ID" value="NZ_FOBC01000011.1"/>
</dbReference>
<proteinExistence type="predicted"/>
<evidence type="ECO:0000313" key="3">
    <source>
        <dbReference type="Proteomes" id="UP000198807"/>
    </source>
</evidence>
<reference evidence="3" key="1">
    <citation type="submission" date="2016-10" db="EMBL/GenBank/DDBJ databases">
        <authorList>
            <person name="Varghese N."/>
            <person name="Submissions S."/>
        </authorList>
    </citation>
    <scope>NUCLEOTIDE SEQUENCE [LARGE SCALE GENOMIC DNA]</scope>
    <source>
        <strain evidence="3">CGMCC 1.9150</strain>
    </source>
</reference>
<sequence>MKPQRLLAAMLLATTVPLVADPAFAGRASGTIDGHDVDVELDCSGWQGAMMSATSTGPDADLLFDAMLFVEMNRLAITYKPEEKRYQLLFGIEEPGEKLEVASTFSNKATGDRYEAELSLDCSD</sequence>
<gene>
    <name evidence="2" type="ORF">SAMN04488129_11175</name>
</gene>
<evidence type="ECO:0000313" key="2">
    <source>
        <dbReference type="EMBL" id="SEL52325.1"/>
    </source>
</evidence>
<keyword evidence="3" id="KW-1185">Reference proteome</keyword>
<evidence type="ECO:0000256" key="1">
    <source>
        <dbReference type="SAM" id="SignalP"/>
    </source>
</evidence>
<accession>A0A1H7QXF4</accession>
<organism evidence="2 3">
    <name type="scientific">Halomonas daqiaonensis</name>
    <dbReference type="NCBI Taxonomy" id="650850"/>
    <lineage>
        <taxon>Bacteria</taxon>
        <taxon>Pseudomonadati</taxon>
        <taxon>Pseudomonadota</taxon>
        <taxon>Gammaproteobacteria</taxon>
        <taxon>Oceanospirillales</taxon>
        <taxon>Halomonadaceae</taxon>
        <taxon>Halomonas</taxon>
    </lineage>
</organism>
<name>A0A1H7QXF4_9GAMM</name>
<feature type="signal peptide" evidence="1">
    <location>
        <begin position="1"/>
        <end position="20"/>
    </location>
</feature>